<dbReference type="EMBL" id="JBHULE010000019">
    <property type="protein sequence ID" value="MFD2563970.1"/>
    <property type="molecule type" value="Genomic_DNA"/>
</dbReference>
<evidence type="ECO:0000256" key="1">
    <source>
        <dbReference type="SAM" id="SignalP"/>
    </source>
</evidence>
<reference evidence="3" key="1">
    <citation type="journal article" date="2019" name="Int. J. Syst. Evol. Microbiol.">
        <title>The Global Catalogue of Microorganisms (GCM) 10K type strain sequencing project: providing services to taxonomists for standard genome sequencing and annotation.</title>
        <authorList>
            <consortium name="The Broad Institute Genomics Platform"/>
            <consortium name="The Broad Institute Genome Sequencing Center for Infectious Disease"/>
            <person name="Wu L."/>
            <person name="Ma J."/>
        </authorList>
    </citation>
    <scope>NUCLEOTIDE SEQUENCE [LARGE SCALE GENOMIC DNA]</scope>
    <source>
        <strain evidence="3">KCTC 52274</strain>
    </source>
</reference>
<keyword evidence="3" id="KW-1185">Reference proteome</keyword>
<gene>
    <name evidence="2" type="ORF">ACFSR1_14915</name>
</gene>
<organism evidence="2 3">
    <name type="scientific">Aquimarina rubra</name>
    <dbReference type="NCBI Taxonomy" id="1920033"/>
    <lineage>
        <taxon>Bacteria</taxon>
        <taxon>Pseudomonadati</taxon>
        <taxon>Bacteroidota</taxon>
        <taxon>Flavobacteriia</taxon>
        <taxon>Flavobacteriales</taxon>
        <taxon>Flavobacteriaceae</taxon>
        <taxon>Aquimarina</taxon>
    </lineage>
</organism>
<dbReference type="RefSeq" id="WP_378293823.1">
    <property type="nucleotide sequence ID" value="NZ_JBHULE010000019.1"/>
</dbReference>
<accession>A0ABW5LGM1</accession>
<keyword evidence="1" id="KW-0732">Signal</keyword>
<proteinExistence type="predicted"/>
<evidence type="ECO:0000313" key="2">
    <source>
        <dbReference type="EMBL" id="MFD2563970.1"/>
    </source>
</evidence>
<sequence>MKKSIFSLAVFCVMFNVGFAQEVSLIGRLNGSIGFNYESIDYNGGSMAYSPGGGMGLEVGAEYNIFKGLYGYGTLGYQYNLAIQLQSGNGGSNKSSVTFSRTFFTLGIHKLFKLSDNTLNGIVIGVGGNYSIPGRLKITENDFSADPIKYKSNVGFHIDAKLRLKLSDKFFLEPGLRYRQLELEAESFGSNGIDVLPSHLRTLNTSGIEIALSVIKKL</sequence>
<protein>
    <recommendedName>
        <fullName evidence="4">Outer membrane protein beta-barrel domain-containing protein</fullName>
    </recommendedName>
</protein>
<evidence type="ECO:0008006" key="4">
    <source>
        <dbReference type="Google" id="ProtNLM"/>
    </source>
</evidence>
<comment type="caution">
    <text evidence="2">The sequence shown here is derived from an EMBL/GenBank/DDBJ whole genome shotgun (WGS) entry which is preliminary data.</text>
</comment>
<feature type="chain" id="PRO_5047070031" description="Outer membrane protein beta-barrel domain-containing protein" evidence="1">
    <location>
        <begin position="23"/>
        <end position="218"/>
    </location>
</feature>
<feature type="signal peptide" evidence="1">
    <location>
        <begin position="1"/>
        <end position="22"/>
    </location>
</feature>
<evidence type="ECO:0000313" key="3">
    <source>
        <dbReference type="Proteomes" id="UP001597319"/>
    </source>
</evidence>
<dbReference type="Proteomes" id="UP001597319">
    <property type="component" value="Unassembled WGS sequence"/>
</dbReference>
<name>A0ABW5LGM1_9FLAO</name>